<feature type="compositionally biased region" description="Polar residues" evidence="1">
    <location>
        <begin position="21"/>
        <end position="35"/>
    </location>
</feature>
<sequence length="73" mass="7834">LFIASVLLEPELGLTPMPSPAHQSYGTMGNSQSSVRDAEGVEEKDLEETLETELKDDPDPSCPSPLMDSPVGF</sequence>
<feature type="non-terminal residue" evidence="2">
    <location>
        <position position="73"/>
    </location>
</feature>
<name>A0ABD0P8Y1_CIRMR</name>
<evidence type="ECO:0000256" key="1">
    <source>
        <dbReference type="SAM" id="MobiDB-lite"/>
    </source>
</evidence>
<evidence type="ECO:0000313" key="2">
    <source>
        <dbReference type="EMBL" id="KAL0170537.1"/>
    </source>
</evidence>
<comment type="caution">
    <text evidence="2">The sequence shown here is derived from an EMBL/GenBank/DDBJ whole genome shotgun (WGS) entry which is preliminary data.</text>
</comment>
<evidence type="ECO:0000313" key="3">
    <source>
        <dbReference type="Proteomes" id="UP001529510"/>
    </source>
</evidence>
<accession>A0ABD0P8Y1</accession>
<protein>
    <submittedName>
        <fullName evidence="2">Uncharacterized protein</fullName>
    </submittedName>
</protein>
<proteinExistence type="predicted"/>
<reference evidence="2 3" key="1">
    <citation type="submission" date="2024-05" db="EMBL/GenBank/DDBJ databases">
        <title>Genome sequencing and assembly of Indian major carp, Cirrhinus mrigala (Hamilton, 1822).</title>
        <authorList>
            <person name="Mohindra V."/>
            <person name="Chowdhury L.M."/>
            <person name="Lal K."/>
            <person name="Jena J.K."/>
        </authorList>
    </citation>
    <scope>NUCLEOTIDE SEQUENCE [LARGE SCALE GENOMIC DNA]</scope>
    <source>
        <strain evidence="2">CM1030</strain>
        <tissue evidence="2">Blood</tissue>
    </source>
</reference>
<feature type="region of interest" description="Disordered" evidence="1">
    <location>
        <begin position="12"/>
        <end position="73"/>
    </location>
</feature>
<feature type="non-terminal residue" evidence="2">
    <location>
        <position position="1"/>
    </location>
</feature>
<dbReference type="EMBL" id="JAMKFB020000017">
    <property type="protein sequence ID" value="KAL0170537.1"/>
    <property type="molecule type" value="Genomic_DNA"/>
</dbReference>
<dbReference type="Proteomes" id="UP001529510">
    <property type="component" value="Unassembled WGS sequence"/>
</dbReference>
<organism evidence="2 3">
    <name type="scientific">Cirrhinus mrigala</name>
    <name type="common">Mrigala</name>
    <dbReference type="NCBI Taxonomy" id="683832"/>
    <lineage>
        <taxon>Eukaryota</taxon>
        <taxon>Metazoa</taxon>
        <taxon>Chordata</taxon>
        <taxon>Craniata</taxon>
        <taxon>Vertebrata</taxon>
        <taxon>Euteleostomi</taxon>
        <taxon>Actinopterygii</taxon>
        <taxon>Neopterygii</taxon>
        <taxon>Teleostei</taxon>
        <taxon>Ostariophysi</taxon>
        <taxon>Cypriniformes</taxon>
        <taxon>Cyprinidae</taxon>
        <taxon>Labeoninae</taxon>
        <taxon>Labeonini</taxon>
        <taxon>Cirrhinus</taxon>
    </lineage>
</organism>
<gene>
    <name evidence="2" type="ORF">M9458_035133</name>
</gene>
<keyword evidence="3" id="KW-1185">Reference proteome</keyword>
<dbReference type="AlphaFoldDB" id="A0ABD0P8Y1"/>